<evidence type="ECO:0000313" key="15">
    <source>
        <dbReference type="EMBL" id="ALO44796.1"/>
    </source>
</evidence>
<evidence type="ECO:0000256" key="3">
    <source>
        <dbReference type="ARBA" id="ARBA00004810"/>
    </source>
</evidence>
<comment type="similarity">
    <text evidence="4 13">Belongs to the serine/threonine dehydratase family.</text>
</comment>
<protein>
    <recommendedName>
        <fullName evidence="13">L-threonine dehydratase</fullName>
        <ecNumber evidence="13">4.3.1.19</ecNumber>
    </recommendedName>
    <alternativeName>
        <fullName evidence="13">Threonine deaminase</fullName>
    </alternativeName>
</protein>
<dbReference type="UniPathway" id="UPA00047">
    <property type="reaction ID" value="UER00054"/>
</dbReference>
<evidence type="ECO:0000256" key="12">
    <source>
        <dbReference type="ARBA" id="ARBA00025527"/>
    </source>
</evidence>
<dbReference type="GO" id="GO:0006567">
    <property type="term" value="P:L-threonine catabolic process"/>
    <property type="evidence" value="ECO:0007669"/>
    <property type="project" value="TreeGrafter"/>
</dbReference>
<dbReference type="Pfam" id="PF00291">
    <property type="entry name" value="PALP"/>
    <property type="match status" value="1"/>
</dbReference>
<dbReference type="Gene3D" id="3.40.1020.10">
    <property type="entry name" value="Biosynthetic Threonine Deaminase, Domain 3"/>
    <property type="match status" value="1"/>
</dbReference>
<keyword evidence="9 13" id="KW-0663">Pyridoxal phosphate</keyword>
<dbReference type="CDD" id="cd04906">
    <property type="entry name" value="ACT_ThrD-I_1"/>
    <property type="match status" value="1"/>
</dbReference>
<dbReference type="InterPro" id="IPR001926">
    <property type="entry name" value="TrpB-like_PALP"/>
</dbReference>
<dbReference type="GO" id="GO:0004794">
    <property type="term" value="F:threonine deaminase activity"/>
    <property type="evidence" value="ECO:0007669"/>
    <property type="project" value="UniProtKB-UniRule"/>
</dbReference>
<keyword evidence="7 13" id="KW-0412">Isoleucine biosynthesis</keyword>
<comment type="subunit">
    <text evidence="5 13">Homotetramer.</text>
</comment>
<reference evidence="15 16" key="1">
    <citation type="submission" date="2015-11" db="EMBL/GenBank/DDBJ databases">
        <authorList>
            <person name="Zhang Y."/>
            <person name="Guo Z."/>
        </authorList>
    </citation>
    <scope>NUCLEOTIDE SEQUENCE [LARGE SCALE GENOMIC DNA]</scope>
    <source>
        <strain evidence="15 16">KCTC 32221</strain>
    </source>
</reference>
<dbReference type="InterPro" id="IPR038110">
    <property type="entry name" value="TD_ACT-like_sf"/>
</dbReference>
<evidence type="ECO:0000256" key="6">
    <source>
        <dbReference type="ARBA" id="ARBA00022605"/>
    </source>
</evidence>
<dbReference type="GO" id="GO:0003941">
    <property type="term" value="F:L-serine ammonia-lyase activity"/>
    <property type="evidence" value="ECO:0007669"/>
    <property type="project" value="TreeGrafter"/>
</dbReference>
<dbReference type="InterPro" id="IPR036052">
    <property type="entry name" value="TrpB-like_PALP_sf"/>
</dbReference>
<comment type="function">
    <text evidence="12 13">Catalyzes the anaerobic formation of alpha-ketobutyrate and ammonia from threonine in a two-step reaction. The first step involved a dehydration of threonine and a production of enamine intermediates (aminocrotonate), which tautomerizes to its imine form (iminobutyrate). Both intermediates are unstable and short-lived. The second step is the nonenzymatic hydrolysis of the enamine/imine intermediates to form 2-ketobutyrate and free ammonia. In the low water environment of the cell, the second step is accelerated by RidA.</text>
</comment>
<evidence type="ECO:0000256" key="11">
    <source>
        <dbReference type="ARBA" id="ARBA00023304"/>
    </source>
</evidence>
<keyword evidence="10 13" id="KW-0456">Lyase</keyword>
<dbReference type="GO" id="GO:0030170">
    <property type="term" value="F:pyridoxal phosphate binding"/>
    <property type="evidence" value="ECO:0007669"/>
    <property type="project" value="InterPro"/>
</dbReference>
<evidence type="ECO:0000259" key="14">
    <source>
        <dbReference type="PROSITE" id="PS51672"/>
    </source>
</evidence>
<feature type="domain" description="ACT-like" evidence="14">
    <location>
        <begin position="347"/>
        <end position="419"/>
    </location>
</feature>
<dbReference type="Proteomes" id="UP000065641">
    <property type="component" value="Chromosome"/>
</dbReference>
<sequence>MRAIIASGKLISKLETVNDMERYIKDILSARVYDVAIETPVHEAPGLSRRLDNRILLKREDMQPVFSFKLRGAFNRMSGLSREAAARGVIAASAGNHAQGIALAGNALGIDTTIVMPVTTPGIKVDAVRNRGAQVVLHGDTYNDAAEYAMGLVEEKGLTFVHAFDDKAVIAGQGTVGVEILRQYSGELDAIFVPVGGGGLMAGMAAYIKYIRPDIRMIAVEAEDSACLKAALEAGRRVKLSQVGLFADGVAVNQVGKNTFAILRQCVDEVITVNTDEICAAIKDVFDDTRTVAEPAGALAVAGMKRYIQMHQAREQTLLSVVTGANVNFDRLRHIAERAELGESREAVLAVTINEQPGSFREFSQILGRRNITEFNYRYGSPDKAQIFVGVEVARGSAGRAELLAELSEKGLVAHDMTENEAAKVHIRHMVGGRNQSVANERVFRFEFPERPGALMTFLDLLGGRWNISMFHYRNHGAAYGRVMVGIQVPASDRKAFDAFLREINYPYREETDNIAYQTFLGP</sequence>
<dbReference type="GO" id="GO:0009097">
    <property type="term" value="P:isoleucine biosynthetic process"/>
    <property type="evidence" value="ECO:0007669"/>
    <property type="project" value="UniProtKB-UniRule"/>
</dbReference>
<evidence type="ECO:0000256" key="4">
    <source>
        <dbReference type="ARBA" id="ARBA00010869"/>
    </source>
</evidence>
<dbReference type="PANTHER" id="PTHR48078:SF11">
    <property type="entry name" value="THREONINE DEHYDRATASE, MITOCHONDRIAL"/>
    <property type="match status" value="1"/>
</dbReference>
<dbReference type="InterPro" id="IPR000634">
    <property type="entry name" value="Ser/Thr_deHydtase_PyrdxlP-BS"/>
</dbReference>
<keyword evidence="16" id="KW-1185">Reference proteome</keyword>
<dbReference type="InterPro" id="IPR005787">
    <property type="entry name" value="Thr_deHydtase_biosynth"/>
</dbReference>
<dbReference type="CDD" id="cd01562">
    <property type="entry name" value="Thr-dehyd"/>
    <property type="match status" value="1"/>
</dbReference>
<dbReference type="Gene3D" id="3.40.50.1100">
    <property type="match status" value="2"/>
</dbReference>
<evidence type="ECO:0000256" key="5">
    <source>
        <dbReference type="ARBA" id="ARBA00011881"/>
    </source>
</evidence>
<keyword evidence="11 13" id="KW-0100">Branched-chain amino acid biosynthesis</keyword>
<evidence type="ECO:0000256" key="7">
    <source>
        <dbReference type="ARBA" id="ARBA00022624"/>
    </source>
</evidence>
<dbReference type="STRING" id="1249552.PS2015_99"/>
<gene>
    <name evidence="13" type="primary">ilvA</name>
    <name evidence="15" type="ORF">PS2015_99</name>
</gene>
<dbReference type="PANTHER" id="PTHR48078">
    <property type="entry name" value="THREONINE DEHYDRATASE, MITOCHONDRIAL-RELATED"/>
    <property type="match status" value="1"/>
</dbReference>
<dbReference type="AlphaFoldDB" id="A0A0S2K8Y5"/>
<dbReference type="InterPro" id="IPR001721">
    <property type="entry name" value="TD_ACT-like"/>
</dbReference>
<evidence type="ECO:0000256" key="8">
    <source>
        <dbReference type="ARBA" id="ARBA00022737"/>
    </source>
</evidence>
<dbReference type="SUPFAM" id="SSF55021">
    <property type="entry name" value="ACT-like"/>
    <property type="match status" value="1"/>
</dbReference>
<evidence type="ECO:0000313" key="16">
    <source>
        <dbReference type="Proteomes" id="UP000065641"/>
    </source>
</evidence>
<comment type="catalytic activity">
    <reaction evidence="1 13">
        <text>L-threonine = 2-oxobutanoate + NH4(+)</text>
        <dbReference type="Rhea" id="RHEA:22108"/>
        <dbReference type="ChEBI" id="CHEBI:16763"/>
        <dbReference type="ChEBI" id="CHEBI:28938"/>
        <dbReference type="ChEBI" id="CHEBI:57926"/>
        <dbReference type="EC" id="4.3.1.19"/>
    </reaction>
</comment>
<accession>A0A0S2K8Y5</accession>
<dbReference type="CDD" id="cd04907">
    <property type="entry name" value="ACT_ThrD-I_2"/>
    <property type="match status" value="1"/>
</dbReference>
<proteinExistence type="inferred from homology"/>
<dbReference type="NCBIfam" id="TIGR01124">
    <property type="entry name" value="ilvA_2Cterm"/>
    <property type="match status" value="1"/>
</dbReference>
<dbReference type="PATRIC" id="fig|1249552.3.peg.101"/>
<feature type="domain" description="ACT-like" evidence="14">
    <location>
        <begin position="442"/>
        <end position="513"/>
    </location>
</feature>
<dbReference type="FunFam" id="3.40.50.1100:FF:000008">
    <property type="entry name" value="L-threonine dehydratase"/>
    <property type="match status" value="1"/>
</dbReference>
<dbReference type="InterPro" id="IPR050147">
    <property type="entry name" value="Ser/Thr_Dehydratase"/>
</dbReference>
<dbReference type="EC" id="4.3.1.19" evidence="13"/>
<dbReference type="EMBL" id="CP013189">
    <property type="protein sequence ID" value="ALO44796.1"/>
    <property type="molecule type" value="Genomic_DNA"/>
</dbReference>
<dbReference type="FunFam" id="3.40.1020.10:FF:000001">
    <property type="entry name" value="L-threonine dehydratase"/>
    <property type="match status" value="1"/>
</dbReference>
<dbReference type="NCBIfam" id="NF006674">
    <property type="entry name" value="PRK09224.1"/>
    <property type="match status" value="1"/>
</dbReference>
<evidence type="ECO:0000256" key="1">
    <source>
        <dbReference type="ARBA" id="ARBA00001274"/>
    </source>
</evidence>
<evidence type="ECO:0000256" key="10">
    <source>
        <dbReference type="ARBA" id="ARBA00023239"/>
    </source>
</evidence>
<comment type="pathway">
    <text evidence="3 13">Amino-acid biosynthesis; L-isoleucine biosynthesis; 2-oxobutanoate from L-threonine: step 1/1.</text>
</comment>
<organism evidence="15 16">
    <name type="scientific">Pseudohongiella spirulinae</name>
    <dbReference type="NCBI Taxonomy" id="1249552"/>
    <lineage>
        <taxon>Bacteria</taxon>
        <taxon>Pseudomonadati</taxon>
        <taxon>Pseudomonadota</taxon>
        <taxon>Gammaproteobacteria</taxon>
        <taxon>Pseudomonadales</taxon>
        <taxon>Pseudohongiellaceae</taxon>
        <taxon>Pseudohongiella</taxon>
    </lineage>
</organism>
<evidence type="ECO:0000256" key="2">
    <source>
        <dbReference type="ARBA" id="ARBA00001933"/>
    </source>
</evidence>
<name>A0A0S2K8Y5_9GAMM</name>
<dbReference type="InterPro" id="IPR045865">
    <property type="entry name" value="ACT-like_dom_sf"/>
</dbReference>
<dbReference type="KEGG" id="pspi:PS2015_99"/>
<dbReference type="PROSITE" id="PS51672">
    <property type="entry name" value="ACT_LIKE"/>
    <property type="match status" value="2"/>
</dbReference>
<keyword evidence="6 13" id="KW-0028">Amino-acid biosynthesis</keyword>
<evidence type="ECO:0000256" key="9">
    <source>
        <dbReference type="ARBA" id="ARBA00022898"/>
    </source>
</evidence>
<evidence type="ECO:0000256" key="13">
    <source>
        <dbReference type="RuleBase" id="RU362012"/>
    </source>
</evidence>
<dbReference type="PROSITE" id="PS00165">
    <property type="entry name" value="DEHYDRATASE_SER_THR"/>
    <property type="match status" value="1"/>
</dbReference>
<dbReference type="NCBIfam" id="NF009130">
    <property type="entry name" value="PRK12483.1"/>
    <property type="match status" value="1"/>
</dbReference>
<comment type="cofactor">
    <cofactor evidence="2 13">
        <name>pyridoxal 5'-phosphate</name>
        <dbReference type="ChEBI" id="CHEBI:597326"/>
    </cofactor>
</comment>
<dbReference type="Pfam" id="PF00585">
    <property type="entry name" value="Thr_dehydrat_C"/>
    <property type="match status" value="2"/>
</dbReference>
<dbReference type="GO" id="GO:0006565">
    <property type="term" value="P:L-serine catabolic process"/>
    <property type="evidence" value="ECO:0007669"/>
    <property type="project" value="TreeGrafter"/>
</dbReference>
<keyword evidence="8" id="KW-0677">Repeat</keyword>
<dbReference type="SUPFAM" id="SSF53686">
    <property type="entry name" value="Tryptophan synthase beta subunit-like PLP-dependent enzymes"/>
    <property type="match status" value="1"/>
</dbReference>